<dbReference type="EMBL" id="ACCL02000016">
    <property type="protein sequence ID" value="EET59753.1"/>
    <property type="molecule type" value="Genomic_DNA"/>
</dbReference>
<feature type="transmembrane region" description="Helical" evidence="1">
    <location>
        <begin position="146"/>
        <end position="165"/>
    </location>
</feature>
<dbReference type="PANTHER" id="PTHR41771:SF1">
    <property type="entry name" value="MEMBRANE PROTEIN"/>
    <property type="match status" value="1"/>
</dbReference>
<feature type="transmembrane region" description="Helical" evidence="1">
    <location>
        <begin position="248"/>
        <end position="269"/>
    </location>
</feature>
<feature type="transmembrane region" description="Helical" evidence="1">
    <location>
        <begin position="171"/>
        <end position="189"/>
    </location>
</feature>
<dbReference type="eggNOG" id="COG5438">
    <property type="taxonomic scope" value="Bacteria"/>
</dbReference>
<dbReference type="AlphaFoldDB" id="C6LI98"/>
<dbReference type="RefSeq" id="WP_006863146.1">
    <property type="nucleotide sequence ID" value="NZ_ACCL02000016.1"/>
</dbReference>
<feature type="transmembrane region" description="Helical" evidence="1">
    <location>
        <begin position="306"/>
        <end position="329"/>
    </location>
</feature>
<dbReference type="PANTHER" id="PTHR41771">
    <property type="entry name" value="MEMBRANE PROTEIN-RELATED"/>
    <property type="match status" value="1"/>
</dbReference>
<sequence length="370" mass="40788">MKRYTRQLIVSIFILLFAVLLYQLNQIERTELMDNEGRSFVKAQVTEIVRDNLTESGSRVGQQIVKLRIRSGIHKGEVLEASSTASYLYGADCTVGLKVIAILSESGNHISASVYNYDRGNILYGIVFFFLIVLWLLGGRKGFRSALGLIFTFVCIVFLFLPLVYRGWSPIVCAALVVILTTVVVMYLIDGMTTKTVCAILGTVGGVAVSAAFAWIFGKISHISGWNVSDVENLDYIGMMTDVRVGELMFAGILISALGAVMDVAMSVASTINEIHEKNPALGRRELFLSGIHVGRDMMGTMSNTLILAFTGGSLNTLIYIYCYNYNYYQVLNMYDIGIEIIQGIAATLGVILTVPFVAFISAWLLVRHM</sequence>
<name>C6LI98_9FIRM</name>
<keyword evidence="1" id="KW-0812">Transmembrane</keyword>
<dbReference type="STRING" id="168384.SAMN05660368_02653"/>
<feature type="transmembrane region" description="Helical" evidence="1">
    <location>
        <begin position="122"/>
        <end position="139"/>
    </location>
</feature>
<keyword evidence="1" id="KW-1133">Transmembrane helix</keyword>
<dbReference type="Proteomes" id="UP000005561">
    <property type="component" value="Unassembled WGS sequence"/>
</dbReference>
<comment type="caution">
    <text evidence="2">The sequence shown here is derived from an EMBL/GenBank/DDBJ whole genome shotgun (WGS) entry which is preliminary data.</text>
</comment>
<proteinExistence type="predicted"/>
<dbReference type="Pfam" id="PF07907">
    <property type="entry name" value="YibE_F"/>
    <property type="match status" value="1"/>
</dbReference>
<keyword evidence="3" id="KW-1185">Reference proteome</keyword>
<organism evidence="2 3">
    <name type="scientific">Marvinbryantia formatexigens DSM 14469</name>
    <dbReference type="NCBI Taxonomy" id="478749"/>
    <lineage>
        <taxon>Bacteria</taxon>
        <taxon>Bacillati</taxon>
        <taxon>Bacillota</taxon>
        <taxon>Clostridia</taxon>
        <taxon>Lachnospirales</taxon>
        <taxon>Lachnospiraceae</taxon>
        <taxon>Marvinbryantia</taxon>
    </lineage>
</organism>
<dbReference type="InterPro" id="IPR012507">
    <property type="entry name" value="YibE_F"/>
</dbReference>
<accession>C6LI98</accession>
<feature type="transmembrane region" description="Helical" evidence="1">
    <location>
        <begin position="196"/>
        <end position="217"/>
    </location>
</feature>
<feature type="transmembrane region" description="Helical" evidence="1">
    <location>
        <begin position="341"/>
        <end position="367"/>
    </location>
</feature>
<keyword evidence="1" id="KW-0472">Membrane</keyword>
<feature type="transmembrane region" description="Helical" evidence="1">
    <location>
        <begin position="7"/>
        <end position="24"/>
    </location>
</feature>
<protein>
    <submittedName>
        <fullName evidence="2">YibE/F-like protein</fullName>
    </submittedName>
</protein>
<evidence type="ECO:0000256" key="1">
    <source>
        <dbReference type="SAM" id="Phobius"/>
    </source>
</evidence>
<evidence type="ECO:0000313" key="3">
    <source>
        <dbReference type="Proteomes" id="UP000005561"/>
    </source>
</evidence>
<gene>
    <name evidence="2" type="ORF">BRYFOR_08369</name>
</gene>
<reference evidence="2" key="1">
    <citation type="submission" date="2009-07" db="EMBL/GenBank/DDBJ databases">
        <authorList>
            <person name="Weinstock G."/>
            <person name="Sodergren E."/>
            <person name="Clifton S."/>
            <person name="Fulton L."/>
            <person name="Fulton B."/>
            <person name="Courtney L."/>
            <person name="Fronick C."/>
            <person name="Harrison M."/>
            <person name="Strong C."/>
            <person name="Farmer C."/>
            <person name="Delahaunty K."/>
            <person name="Markovic C."/>
            <person name="Hall O."/>
            <person name="Minx P."/>
            <person name="Tomlinson C."/>
            <person name="Mitreva M."/>
            <person name="Nelson J."/>
            <person name="Hou S."/>
            <person name="Wollam A."/>
            <person name="Pepin K.H."/>
            <person name="Johnson M."/>
            <person name="Bhonagiri V."/>
            <person name="Nash W.E."/>
            <person name="Warren W."/>
            <person name="Chinwalla A."/>
            <person name="Mardis E.R."/>
            <person name="Wilson R.K."/>
        </authorList>
    </citation>
    <scope>NUCLEOTIDE SEQUENCE [LARGE SCALE GENOMIC DNA]</scope>
    <source>
        <strain evidence="2">DSM 14469</strain>
    </source>
</reference>
<evidence type="ECO:0000313" key="2">
    <source>
        <dbReference type="EMBL" id="EET59753.1"/>
    </source>
</evidence>